<dbReference type="EMBL" id="CM051405">
    <property type="protein sequence ID" value="KAJ4704677.1"/>
    <property type="molecule type" value="Genomic_DNA"/>
</dbReference>
<reference evidence="1 2" key="1">
    <citation type="journal article" date="2023" name="Science">
        <title>Complex scaffold remodeling in plant triterpene biosynthesis.</title>
        <authorList>
            <person name="De La Pena R."/>
            <person name="Hodgson H."/>
            <person name="Liu J.C."/>
            <person name="Stephenson M.J."/>
            <person name="Martin A.C."/>
            <person name="Owen C."/>
            <person name="Harkess A."/>
            <person name="Leebens-Mack J."/>
            <person name="Jimenez L.E."/>
            <person name="Osbourn A."/>
            <person name="Sattely E.S."/>
        </authorList>
    </citation>
    <scope>NUCLEOTIDE SEQUENCE [LARGE SCALE GENOMIC DNA]</scope>
    <source>
        <strain evidence="2">cv. JPN11</strain>
        <tissue evidence="1">Leaf</tissue>
    </source>
</reference>
<gene>
    <name evidence="1" type="ORF">OWV82_021555</name>
</gene>
<name>A0ACC1X003_MELAZ</name>
<sequence length="104" mass="11993">MYIITLLTFYSFSIKFEAITRSFQFIHGFVSKLTLLASHYKYPSSIKNSMRQEGLVPLLTSFFDGRKELVCTYISLRKGLLCLQYHLSLPSAGARFSEHMTEIL</sequence>
<keyword evidence="2" id="KW-1185">Reference proteome</keyword>
<organism evidence="1 2">
    <name type="scientific">Melia azedarach</name>
    <name type="common">Chinaberry tree</name>
    <dbReference type="NCBI Taxonomy" id="155640"/>
    <lineage>
        <taxon>Eukaryota</taxon>
        <taxon>Viridiplantae</taxon>
        <taxon>Streptophyta</taxon>
        <taxon>Embryophyta</taxon>
        <taxon>Tracheophyta</taxon>
        <taxon>Spermatophyta</taxon>
        <taxon>Magnoliopsida</taxon>
        <taxon>eudicotyledons</taxon>
        <taxon>Gunneridae</taxon>
        <taxon>Pentapetalae</taxon>
        <taxon>rosids</taxon>
        <taxon>malvids</taxon>
        <taxon>Sapindales</taxon>
        <taxon>Meliaceae</taxon>
        <taxon>Melia</taxon>
    </lineage>
</organism>
<proteinExistence type="predicted"/>
<comment type="caution">
    <text evidence="1">The sequence shown here is derived from an EMBL/GenBank/DDBJ whole genome shotgun (WGS) entry which is preliminary data.</text>
</comment>
<evidence type="ECO:0000313" key="1">
    <source>
        <dbReference type="EMBL" id="KAJ4704677.1"/>
    </source>
</evidence>
<protein>
    <submittedName>
        <fullName evidence="1">Uncharacterized protein</fullName>
    </submittedName>
</protein>
<dbReference type="Proteomes" id="UP001164539">
    <property type="component" value="Chromosome 12"/>
</dbReference>
<evidence type="ECO:0000313" key="2">
    <source>
        <dbReference type="Proteomes" id="UP001164539"/>
    </source>
</evidence>
<accession>A0ACC1X003</accession>